<feature type="compositionally biased region" description="Low complexity" evidence="1">
    <location>
        <begin position="129"/>
        <end position="162"/>
    </location>
</feature>
<accession>A0ABU0QC18</accession>
<sequence length="225" mass="23023">MALLHPDAPSARRPGRCWTIRVVGHRDRTASVTCSSACAMPPRSRDLAALRRFAEAHAAAHARAAAVHHDAACWCRRQRCAPHEDVRVSCAGTVVLVLRHDPSVGQVWTLSEVCSACAPLMPHTRVLSRATAPRPRVPDPAAAPEANARTAGPAGAADSGAGREVQGRPAPSGPTMPAVGPARLVPGGFSAPSTGAGAGPERSSGARRRPVAGRRGRPGAGGGAG</sequence>
<evidence type="ECO:0000256" key="1">
    <source>
        <dbReference type="SAM" id="MobiDB-lite"/>
    </source>
</evidence>
<feature type="compositionally biased region" description="Basic residues" evidence="1">
    <location>
        <begin position="205"/>
        <end position="217"/>
    </location>
</feature>
<protein>
    <submittedName>
        <fullName evidence="2">Uncharacterized protein</fullName>
    </submittedName>
</protein>
<reference evidence="2 3" key="1">
    <citation type="submission" date="2023-07" db="EMBL/GenBank/DDBJ databases">
        <title>Comparative genomics of wheat-associated soil bacteria to identify genetic determinants of phenazine resistance.</title>
        <authorList>
            <person name="Mouncey N."/>
        </authorList>
    </citation>
    <scope>NUCLEOTIDE SEQUENCE [LARGE SCALE GENOMIC DNA]</scope>
    <source>
        <strain evidence="2 3">W4I19-2</strain>
    </source>
</reference>
<comment type="caution">
    <text evidence="2">The sequence shown here is derived from an EMBL/GenBank/DDBJ whole genome shotgun (WGS) entry which is preliminary data.</text>
</comment>
<dbReference type="RefSeq" id="WP_307048637.1">
    <property type="nucleotide sequence ID" value="NZ_JAUSYA010000001.1"/>
</dbReference>
<keyword evidence="3" id="KW-1185">Reference proteome</keyword>
<feature type="region of interest" description="Disordered" evidence="1">
    <location>
        <begin position="129"/>
        <end position="225"/>
    </location>
</feature>
<name>A0ABU0QC18_STRAH</name>
<dbReference type="Proteomes" id="UP001243364">
    <property type="component" value="Unassembled WGS sequence"/>
</dbReference>
<organism evidence="2 3">
    <name type="scientific">Streptomyces achromogenes</name>
    <dbReference type="NCBI Taxonomy" id="67255"/>
    <lineage>
        <taxon>Bacteria</taxon>
        <taxon>Bacillati</taxon>
        <taxon>Actinomycetota</taxon>
        <taxon>Actinomycetes</taxon>
        <taxon>Kitasatosporales</taxon>
        <taxon>Streptomycetaceae</taxon>
        <taxon>Streptomyces</taxon>
    </lineage>
</organism>
<proteinExistence type="predicted"/>
<dbReference type="EMBL" id="JAUSYA010000001">
    <property type="protein sequence ID" value="MDQ0688187.1"/>
    <property type="molecule type" value="Genomic_DNA"/>
</dbReference>
<evidence type="ECO:0000313" key="3">
    <source>
        <dbReference type="Proteomes" id="UP001243364"/>
    </source>
</evidence>
<gene>
    <name evidence="2" type="ORF">QFZ56_007150</name>
</gene>
<evidence type="ECO:0000313" key="2">
    <source>
        <dbReference type="EMBL" id="MDQ0688187.1"/>
    </source>
</evidence>